<evidence type="ECO:0000313" key="2">
    <source>
        <dbReference type="EMBL" id="KGM47917.1"/>
    </source>
</evidence>
<organism evidence="2 3">
    <name type="scientific">Pseudooceanicola atlanticus</name>
    <dbReference type="NCBI Taxonomy" id="1461694"/>
    <lineage>
        <taxon>Bacteria</taxon>
        <taxon>Pseudomonadati</taxon>
        <taxon>Pseudomonadota</taxon>
        <taxon>Alphaproteobacteria</taxon>
        <taxon>Rhodobacterales</taxon>
        <taxon>Paracoccaceae</taxon>
        <taxon>Pseudooceanicola</taxon>
    </lineage>
</organism>
<dbReference type="RefSeq" id="WP_043750741.1">
    <property type="nucleotide sequence ID" value="NZ_AQQX01000006.1"/>
</dbReference>
<dbReference type="STRING" id="1461694.ATO9_15065"/>
<keyword evidence="3" id="KW-1185">Reference proteome</keyword>
<proteinExistence type="predicted"/>
<feature type="transmembrane region" description="Helical" evidence="1">
    <location>
        <begin position="49"/>
        <end position="69"/>
    </location>
</feature>
<accession>A0A0A0EFG3</accession>
<feature type="transmembrane region" description="Helical" evidence="1">
    <location>
        <begin position="7"/>
        <end position="29"/>
    </location>
</feature>
<evidence type="ECO:0000313" key="3">
    <source>
        <dbReference type="Proteomes" id="UP000030004"/>
    </source>
</evidence>
<dbReference type="OrthoDB" id="8115457at2"/>
<name>A0A0A0EFG3_9RHOB</name>
<keyword evidence="1" id="KW-0812">Transmembrane</keyword>
<dbReference type="eggNOG" id="ENOG5032YDV">
    <property type="taxonomic scope" value="Bacteria"/>
</dbReference>
<reference evidence="2 3" key="1">
    <citation type="journal article" date="2015" name="Antonie Van Leeuwenhoek">
        <title>Pseudooceanicola atlanticus gen. nov. sp. nov., isolated from surface seawater of the Atlantic Ocean and reclassification of Oceanicola batsensis, Oceanicola marinus, Oceanicola nitratireducens, Oceanicola nanhaiensis, Oceanicola antarcticus and Oceanicola flagellatus, as Pseudooceanicola batsensis comb. nov., Pseudooceanicola marinus comb. nov., Pseudooceanicola nitratireducens comb. nov., Pseudooceanicola nanhaiensis comb. nov., Pseudooceanicola antarcticus comb. nov., and Pseudooceanicola flagellatus comb. nov.</title>
        <authorList>
            <person name="Lai Q."/>
            <person name="Li G."/>
            <person name="Liu X."/>
            <person name="Du Y."/>
            <person name="Sun F."/>
            <person name="Shao Z."/>
        </authorList>
    </citation>
    <scope>NUCLEOTIDE SEQUENCE [LARGE SCALE GENOMIC DNA]</scope>
    <source>
        <strain evidence="2 3">22II-s11g</strain>
    </source>
</reference>
<dbReference type="Proteomes" id="UP000030004">
    <property type="component" value="Unassembled WGS sequence"/>
</dbReference>
<gene>
    <name evidence="2" type="ORF">ATO9_15065</name>
</gene>
<dbReference type="AlphaFoldDB" id="A0A0A0EFG3"/>
<evidence type="ECO:0000256" key="1">
    <source>
        <dbReference type="SAM" id="Phobius"/>
    </source>
</evidence>
<sequence>MPKLIRLYIVNVAIGFVIAAIFVGALIAFDIGGLRHLVTGSSDGYMALFLMWFFNGIVFAGVQFGIAVMQMKDDGGPKGGRKVPVATRIPAMVRAVAKPRQ</sequence>
<comment type="caution">
    <text evidence="2">The sequence shown here is derived from an EMBL/GenBank/DDBJ whole genome shotgun (WGS) entry which is preliminary data.</text>
</comment>
<protein>
    <submittedName>
        <fullName evidence="2">Uncharacterized protein</fullName>
    </submittedName>
</protein>
<dbReference type="EMBL" id="AQQX01000006">
    <property type="protein sequence ID" value="KGM47917.1"/>
    <property type="molecule type" value="Genomic_DNA"/>
</dbReference>
<keyword evidence="1" id="KW-0472">Membrane</keyword>
<keyword evidence="1" id="KW-1133">Transmembrane helix</keyword>